<evidence type="ECO:0000256" key="1">
    <source>
        <dbReference type="ARBA" id="ARBA00008511"/>
    </source>
</evidence>
<name>A0A7S1IUJ1_9EUGL</name>
<reference evidence="4" key="1">
    <citation type="submission" date="2021-01" db="EMBL/GenBank/DDBJ databases">
        <authorList>
            <person name="Corre E."/>
            <person name="Pelletier E."/>
            <person name="Niang G."/>
            <person name="Scheremetjew M."/>
            <person name="Finn R."/>
            <person name="Kale V."/>
            <person name="Holt S."/>
            <person name="Cochrane G."/>
            <person name="Meng A."/>
            <person name="Brown T."/>
            <person name="Cohen L."/>
        </authorList>
    </citation>
    <scope>NUCLEOTIDE SEQUENCE</scope>
    <source>
        <strain evidence="4">NIES-381</strain>
    </source>
</reference>
<evidence type="ECO:0000313" key="4">
    <source>
        <dbReference type="EMBL" id="CAD9023476.1"/>
    </source>
</evidence>
<dbReference type="EMBL" id="HBGA01092496">
    <property type="protein sequence ID" value="CAD9023476.1"/>
    <property type="molecule type" value="Transcribed_RNA"/>
</dbReference>
<dbReference type="SUPFAM" id="SSF49764">
    <property type="entry name" value="HSP20-like chaperones"/>
    <property type="match status" value="1"/>
</dbReference>
<comment type="similarity">
    <text evidence="1">Belongs to the PIH1 family.</text>
</comment>
<evidence type="ECO:0000259" key="3">
    <source>
        <dbReference type="PROSITE" id="PS51203"/>
    </source>
</evidence>
<dbReference type="PROSITE" id="PS51203">
    <property type="entry name" value="CS"/>
    <property type="match status" value="1"/>
</dbReference>
<organism evidence="4">
    <name type="scientific">Eutreptiella gymnastica</name>
    <dbReference type="NCBI Taxonomy" id="73025"/>
    <lineage>
        <taxon>Eukaryota</taxon>
        <taxon>Discoba</taxon>
        <taxon>Euglenozoa</taxon>
        <taxon>Euglenida</taxon>
        <taxon>Spirocuta</taxon>
        <taxon>Euglenophyceae</taxon>
        <taxon>Eutreptiales</taxon>
        <taxon>Eutreptiaceae</taxon>
        <taxon>Eutreptiella</taxon>
    </lineage>
</organism>
<feature type="region of interest" description="Disordered" evidence="2">
    <location>
        <begin position="166"/>
        <end position="186"/>
    </location>
</feature>
<proteinExistence type="inferred from homology"/>
<dbReference type="InterPro" id="IPR041442">
    <property type="entry name" value="PIH1D1/2/3_CS-like"/>
</dbReference>
<accession>A0A7S1IUJ1</accession>
<dbReference type="InterPro" id="IPR007052">
    <property type="entry name" value="CS_dom"/>
</dbReference>
<protein>
    <recommendedName>
        <fullName evidence="3">CS domain-containing protein</fullName>
    </recommendedName>
</protein>
<dbReference type="InterPro" id="IPR008978">
    <property type="entry name" value="HSP20-like_chaperone"/>
</dbReference>
<sequence length="652" mass="73816">MSNRTLDLSRWDKIDVDLDDETPVATSTRLAASNDPVLQQIARETGLNADLILMCARAMALEDQQIELLPMEQKEQTLRLRNDPHFGPVQRAAKQYQEATFTIRIKPEAKSEAPKPKLPDPEKAVRNCELAMNMTEAQVRHLPEQQQAAVRTMREDPLFESIRQKVREAQKQRKEDTQKRKEKEAKIIELPDDDPVSVPIGPPVAPPSSTQSDFMRKCGKALMLNDDQIQSLPKAQQIMLKAVRDAPEFGYLRGAVQKSCNDEEIEVKLQSLAQKMGAEPEGLRAVAQAMRLTEEEVHMLGDQERVSIMRIRNDDAFAEVREAINTVGLARIMSVEEKVAFLALQKTHREGTPEMTPEHIATERKKLEEVQAEVLRLQEEKEKEKELLQRQREQALKEEEEARARFEEEAAQRLAEEERKKQAAKEAQRQQYKEMMARLKRDAQQPEHAESDAAVWDMMGQAVSLASEGNGVEARRVMDGALQAAKKEPPKQPELSVEDEEQKSKDDLTKFMAMQKIMGALKHAESQVNQGGTLDLETVNQLAEAFRSAERDVRYVEQGDKDNQPVNEIQPTYSAYTKYSDHAVGEYVLKIDLPALQNMQDVVLDGTSDHFSLQAPGQYSLELPLPCTIDPEAVTAKFSKKTRVLTVTMPKV</sequence>
<dbReference type="Pfam" id="PF18201">
    <property type="entry name" value="PIH1_CS"/>
    <property type="match status" value="1"/>
</dbReference>
<feature type="domain" description="CS" evidence="3">
    <location>
        <begin position="568"/>
        <end position="652"/>
    </location>
</feature>
<feature type="region of interest" description="Disordered" evidence="2">
    <location>
        <begin position="407"/>
        <end position="430"/>
    </location>
</feature>
<evidence type="ECO:0000256" key="2">
    <source>
        <dbReference type="SAM" id="MobiDB-lite"/>
    </source>
</evidence>
<dbReference type="AlphaFoldDB" id="A0A7S1IUJ1"/>
<dbReference type="CDD" id="cd00298">
    <property type="entry name" value="ACD_sHsps_p23-like"/>
    <property type="match status" value="1"/>
</dbReference>
<gene>
    <name evidence="4" type="ORF">EGYM00392_LOCUS34601</name>
</gene>
<feature type="region of interest" description="Disordered" evidence="2">
    <location>
        <begin position="483"/>
        <end position="505"/>
    </location>
</feature>